<sequence length="318" mass="35872">MERSDTLPEVDARDATLAKLLAKRFIQRKDVKAVQVADGGYRPVREPWKMGDLVSHVTGEQTFGHYTCDADGLTKLIVFDIDLDTGYCNKRKKDQPLPPCCERGHGTWVDLPDEVLAQTTDADFDKVVAERVHPLHPRSAWQDRRSPARPWLKYQMRSMCDFLTSAIQNHLQLESAAAYSGNKGCHVYAFFPEPIDAKVARAAALMTLEFAGKLISQNAGFEAVHGDNFFKHAETDPYYNYQNLTVEIFPKQASMKDKDLGNLCRLPLGVNLKHKKDPTFFIDQRLATRELKPHPSPVVLLETGNPFVDPSEDPYGIE</sequence>
<gene>
    <name evidence="2" type="primary">8</name>
    <name evidence="2" type="ORF">SEA_HOTOROBO_8</name>
</gene>
<dbReference type="RefSeq" id="YP_009300959.1">
    <property type="nucleotide sequence ID" value="NC_031229.1"/>
</dbReference>
<dbReference type="KEGG" id="vg:29124610"/>
<dbReference type="EMBL" id="KU963245">
    <property type="protein sequence ID" value="AMS02301.1"/>
    <property type="molecule type" value="Genomic_DNA"/>
</dbReference>
<evidence type="ECO:0000259" key="1">
    <source>
        <dbReference type="Pfam" id="PF22548"/>
    </source>
</evidence>
<dbReference type="OrthoDB" id="15672at10239"/>
<evidence type="ECO:0000313" key="3">
    <source>
        <dbReference type="Proteomes" id="UP000201248"/>
    </source>
</evidence>
<reference evidence="3" key="1">
    <citation type="submission" date="2016-06" db="EMBL/GenBank/DDBJ databases">
        <authorList>
            <person name="Kjaerup R.B."/>
            <person name="Dalgaard T.S."/>
            <person name="Juul-Madsen H.R."/>
        </authorList>
    </citation>
    <scope>NUCLEOTIDE SEQUENCE [LARGE SCALE GENOMIC DNA]</scope>
</reference>
<feature type="domain" description="TOTE conflict system primase" evidence="1">
    <location>
        <begin position="47"/>
        <end position="211"/>
    </location>
</feature>
<dbReference type="Proteomes" id="UP000201248">
    <property type="component" value="Segment"/>
</dbReference>
<dbReference type="InterPro" id="IPR054347">
    <property type="entry name" value="TOTE_primase"/>
</dbReference>
<name>A0A142K868_9CAUD</name>
<accession>A0A142K868</accession>
<protein>
    <submittedName>
        <fullName evidence="2">DNA primase</fullName>
    </submittedName>
</protein>
<dbReference type="GeneID" id="29124610"/>
<proteinExistence type="predicted"/>
<organism evidence="2 3">
    <name type="scientific">Gordonia phage Hotorobo</name>
    <dbReference type="NCBI Taxonomy" id="1821554"/>
    <lineage>
        <taxon>Viruses</taxon>
        <taxon>Duplodnaviria</taxon>
        <taxon>Heunggongvirae</taxon>
        <taxon>Uroviricota</taxon>
        <taxon>Caudoviricetes</taxon>
        <taxon>Montyvirus</taxon>
        <taxon>Montyvirus monty</taxon>
    </lineage>
</organism>
<dbReference type="Pfam" id="PF22548">
    <property type="entry name" value="AEP-TOTE"/>
    <property type="match status" value="1"/>
</dbReference>
<evidence type="ECO:0000313" key="2">
    <source>
        <dbReference type="EMBL" id="AMS02301.1"/>
    </source>
</evidence>